<dbReference type="InterPro" id="IPR032808">
    <property type="entry name" value="DoxX"/>
</dbReference>
<keyword evidence="4 7" id="KW-0812">Transmembrane</keyword>
<keyword evidence="5 7" id="KW-1133">Transmembrane helix</keyword>
<dbReference type="Proteomes" id="UP001595767">
    <property type="component" value="Unassembled WGS sequence"/>
</dbReference>
<feature type="transmembrane region" description="Helical" evidence="7">
    <location>
        <begin position="97"/>
        <end position="119"/>
    </location>
</feature>
<dbReference type="PANTHER" id="PTHR33452:SF1">
    <property type="entry name" value="INNER MEMBRANE PROTEIN YPHA-RELATED"/>
    <property type="match status" value="1"/>
</dbReference>
<protein>
    <submittedName>
        <fullName evidence="8">DoxX family protein</fullName>
    </submittedName>
</protein>
<keyword evidence="6 7" id="KW-0472">Membrane</keyword>
<evidence type="ECO:0000256" key="2">
    <source>
        <dbReference type="ARBA" id="ARBA00006679"/>
    </source>
</evidence>
<evidence type="ECO:0000313" key="8">
    <source>
        <dbReference type="EMBL" id="MFC4125146.1"/>
    </source>
</evidence>
<organism evidence="8 9">
    <name type="scientific">Nocardia rhizosphaerae</name>
    <dbReference type="NCBI Taxonomy" id="1691571"/>
    <lineage>
        <taxon>Bacteria</taxon>
        <taxon>Bacillati</taxon>
        <taxon>Actinomycetota</taxon>
        <taxon>Actinomycetes</taxon>
        <taxon>Mycobacteriales</taxon>
        <taxon>Nocardiaceae</taxon>
        <taxon>Nocardia</taxon>
    </lineage>
</organism>
<comment type="similarity">
    <text evidence="2">Belongs to the DoxX family.</text>
</comment>
<dbReference type="PANTHER" id="PTHR33452">
    <property type="entry name" value="OXIDOREDUCTASE CATD-RELATED"/>
    <property type="match status" value="1"/>
</dbReference>
<evidence type="ECO:0000256" key="5">
    <source>
        <dbReference type="ARBA" id="ARBA00022989"/>
    </source>
</evidence>
<name>A0ABV8L383_9NOCA</name>
<gene>
    <name evidence="8" type="ORF">ACFOW8_09430</name>
</gene>
<proteinExistence type="inferred from homology"/>
<sequence length="186" mass="18902">MTDTASRTTPTTVTTTTADEINAAGIGLLVLRVGFGGLMAAYGAQKLFGWFNGPGLSATQDMFEGMGYNPGALFGTLAGLTELIGGLLLVFGLFTPLAAAIVVGTMINAINVLWSGGLFPADPSVQGYSTPLLFAIAAAALAFTGPGRFSLDHGRPWARQGVVWGGAAVALAVVTAVVTLILKGVL</sequence>
<evidence type="ECO:0000256" key="1">
    <source>
        <dbReference type="ARBA" id="ARBA00004651"/>
    </source>
</evidence>
<dbReference type="EMBL" id="JBHSBA010000004">
    <property type="protein sequence ID" value="MFC4125146.1"/>
    <property type="molecule type" value="Genomic_DNA"/>
</dbReference>
<dbReference type="RefSeq" id="WP_378548697.1">
    <property type="nucleotide sequence ID" value="NZ_JBHSBA010000004.1"/>
</dbReference>
<keyword evidence="3" id="KW-1003">Cell membrane</keyword>
<feature type="transmembrane region" description="Helical" evidence="7">
    <location>
        <begin position="161"/>
        <end position="182"/>
    </location>
</feature>
<dbReference type="Pfam" id="PF07681">
    <property type="entry name" value="DoxX"/>
    <property type="match status" value="1"/>
</dbReference>
<evidence type="ECO:0000256" key="6">
    <source>
        <dbReference type="ARBA" id="ARBA00023136"/>
    </source>
</evidence>
<evidence type="ECO:0000256" key="3">
    <source>
        <dbReference type="ARBA" id="ARBA00022475"/>
    </source>
</evidence>
<evidence type="ECO:0000256" key="7">
    <source>
        <dbReference type="SAM" id="Phobius"/>
    </source>
</evidence>
<feature type="transmembrane region" description="Helical" evidence="7">
    <location>
        <begin position="72"/>
        <end position="91"/>
    </location>
</feature>
<dbReference type="InterPro" id="IPR051907">
    <property type="entry name" value="DoxX-like_oxidoreductase"/>
</dbReference>
<comment type="subcellular location">
    <subcellularLocation>
        <location evidence="1">Cell membrane</location>
        <topology evidence="1">Multi-pass membrane protein</topology>
    </subcellularLocation>
</comment>
<keyword evidence="9" id="KW-1185">Reference proteome</keyword>
<reference evidence="9" key="1">
    <citation type="journal article" date="2019" name="Int. J. Syst. Evol. Microbiol.">
        <title>The Global Catalogue of Microorganisms (GCM) 10K type strain sequencing project: providing services to taxonomists for standard genome sequencing and annotation.</title>
        <authorList>
            <consortium name="The Broad Institute Genomics Platform"/>
            <consortium name="The Broad Institute Genome Sequencing Center for Infectious Disease"/>
            <person name="Wu L."/>
            <person name="Ma J."/>
        </authorList>
    </citation>
    <scope>NUCLEOTIDE SEQUENCE [LARGE SCALE GENOMIC DNA]</scope>
    <source>
        <strain evidence="9">CGMCC 4.7204</strain>
    </source>
</reference>
<comment type="caution">
    <text evidence="8">The sequence shown here is derived from an EMBL/GenBank/DDBJ whole genome shotgun (WGS) entry which is preliminary data.</text>
</comment>
<accession>A0ABV8L383</accession>
<evidence type="ECO:0000313" key="9">
    <source>
        <dbReference type="Proteomes" id="UP001595767"/>
    </source>
</evidence>
<evidence type="ECO:0000256" key="4">
    <source>
        <dbReference type="ARBA" id="ARBA00022692"/>
    </source>
</evidence>
<feature type="transmembrane region" description="Helical" evidence="7">
    <location>
        <begin position="131"/>
        <end position="149"/>
    </location>
</feature>